<dbReference type="InterPro" id="IPR036390">
    <property type="entry name" value="WH_DNA-bd_sf"/>
</dbReference>
<protein>
    <submittedName>
        <fullName evidence="5 7">Transcriptional regulator</fullName>
    </submittedName>
</protein>
<dbReference type="CDD" id="cd00090">
    <property type="entry name" value="HTH_ARSR"/>
    <property type="match status" value="1"/>
</dbReference>
<keyword evidence="2" id="KW-0238">DNA-binding</keyword>
<evidence type="ECO:0000259" key="4">
    <source>
        <dbReference type="PROSITE" id="PS51118"/>
    </source>
</evidence>
<dbReference type="EMBL" id="JARPWY010000053">
    <property type="protein sequence ID" value="MDT2515755.1"/>
    <property type="molecule type" value="Genomic_DNA"/>
</dbReference>
<feature type="domain" description="HTH hxlR-type" evidence="4">
    <location>
        <begin position="1"/>
        <end position="69"/>
    </location>
</feature>
<comment type="caution">
    <text evidence="5">The sequence shown here is derived from an EMBL/GenBank/DDBJ whole genome shotgun (WGS) entry which is preliminary data.</text>
</comment>
<dbReference type="PANTHER" id="PTHR33204">
    <property type="entry name" value="TRANSCRIPTIONAL REGULATOR, MARR FAMILY"/>
    <property type="match status" value="1"/>
</dbReference>
<dbReference type="Gene3D" id="1.10.10.10">
    <property type="entry name" value="Winged helix-like DNA-binding domain superfamily/Winged helix DNA-binding domain"/>
    <property type="match status" value="1"/>
</dbReference>
<evidence type="ECO:0000313" key="9">
    <source>
        <dbReference type="Proteomes" id="UP001260773"/>
    </source>
</evidence>
<reference evidence="5 10" key="2">
    <citation type="submission" date="2023-03" db="EMBL/GenBank/DDBJ databases">
        <authorList>
            <person name="Shen W."/>
            <person name="Cai J."/>
        </authorList>
    </citation>
    <scope>NUCLEOTIDE SEQUENCE</scope>
    <source>
        <strain evidence="5">P33-2</strain>
        <strain evidence="6 10">Y2</strain>
    </source>
</reference>
<dbReference type="Proteomes" id="UP000288388">
    <property type="component" value="Unassembled WGS sequence"/>
</dbReference>
<dbReference type="SUPFAM" id="SSF46785">
    <property type="entry name" value="Winged helix' DNA-binding domain"/>
    <property type="match status" value="1"/>
</dbReference>
<dbReference type="GO" id="GO:0003677">
    <property type="term" value="F:DNA binding"/>
    <property type="evidence" value="ECO:0007669"/>
    <property type="project" value="UniProtKB-KW"/>
</dbReference>
<dbReference type="AlphaFoldDB" id="A0A2N8PX12"/>
<evidence type="ECO:0000256" key="2">
    <source>
        <dbReference type="ARBA" id="ARBA00023125"/>
    </source>
</evidence>
<organism evidence="5 9">
    <name type="scientific">Enterococcus avium</name>
    <name type="common">Streptococcus avium</name>
    <dbReference type="NCBI Taxonomy" id="33945"/>
    <lineage>
        <taxon>Bacteria</taxon>
        <taxon>Bacillati</taxon>
        <taxon>Bacillota</taxon>
        <taxon>Bacilli</taxon>
        <taxon>Lactobacillales</taxon>
        <taxon>Enterococcaceae</taxon>
        <taxon>Enterococcus</taxon>
    </lineage>
</organism>
<dbReference type="EMBL" id="RYZS01000001">
    <property type="protein sequence ID" value="RVU95906.1"/>
    <property type="molecule type" value="Genomic_DNA"/>
</dbReference>
<dbReference type="Proteomes" id="UP001260773">
    <property type="component" value="Unassembled WGS sequence"/>
</dbReference>
<dbReference type="PROSITE" id="PS51118">
    <property type="entry name" value="HTH_HXLR"/>
    <property type="match status" value="1"/>
</dbReference>
<accession>A0A2N8PX12</accession>
<evidence type="ECO:0000313" key="5">
    <source>
        <dbReference type="EMBL" id="MDT2402179.1"/>
    </source>
</evidence>
<evidence type="ECO:0000313" key="10">
    <source>
        <dbReference type="Proteomes" id="UP001264335"/>
    </source>
</evidence>
<dbReference type="RefSeq" id="WP_016181893.1">
    <property type="nucleotide sequence ID" value="NZ_CAAKOC010000192.1"/>
</dbReference>
<dbReference type="InterPro" id="IPR002577">
    <property type="entry name" value="HTH_HxlR"/>
</dbReference>
<evidence type="ECO:0000313" key="6">
    <source>
        <dbReference type="EMBL" id="MDT2515755.1"/>
    </source>
</evidence>
<dbReference type="PANTHER" id="PTHR33204:SF29">
    <property type="entry name" value="TRANSCRIPTIONAL REGULATOR"/>
    <property type="match status" value="1"/>
</dbReference>
<evidence type="ECO:0000313" key="8">
    <source>
        <dbReference type="Proteomes" id="UP000288388"/>
    </source>
</evidence>
<keyword evidence="3" id="KW-0804">Transcription</keyword>
<gene>
    <name evidence="7" type="ORF">EK398_14250</name>
    <name evidence="5" type="ORF">P7D43_07335</name>
    <name evidence="6" type="ORF">P7D79_16135</name>
</gene>
<evidence type="ECO:0000256" key="1">
    <source>
        <dbReference type="ARBA" id="ARBA00023015"/>
    </source>
</evidence>
<dbReference type="InterPro" id="IPR036388">
    <property type="entry name" value="WH-like_DNA-bd_sf"/>
</dbReference>
<evidence type="ECO:0000256" key="3">
    <source>
        <dbReference type="ARBA" id="ARBA00023163"/>
    </source>
</evidence>
<reference evidence="7 8" key="1">
    <citation type="submission" date="2018-12" db="EMBL/GenBank/DDBJ databases">
        <title>A novel vanA-carrying plasmid in a clinical isolate of Enterococcus avium.</title>
        <authorList>
            <person name="Bernasconi O.J."/>
            <person name="Luzzaro F."/>
            <person name="Endimiani A."/>
        </authorList>
    </citation>
    <scope>NUCLEOTIDE SEQUENCE [LARGE SCALE GENOMIC DNA]</scope>
    <source>
        <strain evidence="7 8">LC0559/18</strain>
    </source>
</reference>
<dbReference type="InterPro" id="IPR011991">
    <property type="entry name" value="ArsR-like_HTH"/>
</dbReference>
<keyword evidence="1" id="KW-0805">Transcription regulation</keyword>
<name>A0A2N8PX12_ENTAV</name>
<evidence type="ECO:0000313" key="7">
    <source>
        <dbReference type="EMBL" id="RVU95906.1"/>
    </source>
</evidence>
<dbReference type="Pfam" id="PF01638">
    <property type="entry name" value="HxlR"/>
    <property type="match status" value="1"/>
</dbReference>
<sequence length="69" mass="8089">MVILYFLSKETLRFGELSRKLPKVTQANLTKNLKLLESHEMIRRKVYPQVPPKVEYSLTPMGEKFLPVI</sequence>
<dbReference type="EMBL" id="JARPWH010000018">
    <property type="protein sequence ID" value="MDT2402179.1"/>
    <property type="molecule type" value="Genomic_DNA"/>
</dbReference>
<proteinExistence type="predicted"/>
<dbReference type="Proteomes" id="UP001264335">
    <property type="component" value="Unassembled WGS sequence"/>
</dbReference>